<name>M8DJE1_9BACL</name>
<sequence>MRKGAIGLSLLATLLLLFGGWFLYQKIEVEEPIRTQIGQLQSAELAHLHVGKDHIQIDLNVTHPELFPQEYRKLMQQAKEMAGGKEIQVTLGNQSKELEKVWMNGLFSFTEAVDLHQYSRIPQLVGEWKTAYQLDQAMAQMDAEHVYVYLKRGADDYYAIVPRSSGSEVAVRG</sequence>
<comment type="caution">
    <text evidence="1">The sequence shown here is derived from an EMBL/GenBank/DDBJ whole genome shotgun (WGS) entry which is preliminary data.</text>
</comment>
<proteinExistence type="predicted"/>
<dbReference type="Proteomes" id="UP000012081">
    <property type="component" value="Unassembled WGS sequence"/>
</dbReference>
<evidence type="ECO:0000313" key="1">
    <source>
        <dbReference type="EMBL" id="EMT53547.1"/>
    </source>
</evidence>
<protein>
    <submittedName>
        <fullName evidence="1">Uncharacterized protein</fullName>
    </submittedName>
</protein>
<accession>M8DJE1</accession>
<dbReference type="AlphaFoldDB" id="M8DJE1"/>
<gene>
    <name evidence="1" type="ORF">I532_06025</name>
</gene>
<evidence type="ECO:0000313" key="2">
    <source>
        <dbReference type="Proteomes" id="UP000012081"/>
    </source>
</evidence>
<reference evidence="1 2" key="1">
    <citation type="submission" date="2013-03" db="EMBL/GenBank/DDBJ databases">
        <title>Assembly of a new bacterial strain Brevibacillus borstelensis AK1.</title>
        <authorList>
            <person name="Rajan I."/>
            <person name="PoliReddy D."/>
            <person name="Sugumar T."/>
            <person name="Rathinam K."/>
            <person name="Alqarawi S."/>
            <person name="Khalil A.B."/>
            <person name="Sivakumar N."/>
        </authorList>
    </citation>
    <scope>NUCLEOTIDE SEQUENCE [LARGE SCALE GENOMIC DNA]</scope>
    <source>
        <strain evidence="1 2">AK1</strain>
    </source>
</reference>
<organism evidence="1 2">
    <name type="scientific">Brevibacillus borstelensis AK1</name>
    <dbReference type="NCBI Taxonomy" id="1300222"/>
    <lineage>
        <taxon>Bacteria</taxon>
        <taxon>Bacillati</taxon>
        <taxon>Bacillota</taxon>
        <taxon>Bacilli</taxon>
        <taxon>Bacillales</taxon>
        <taxon>Paenibacillaceae</taxon>
        <taxon>Brevibacillus</taxon>
    </lineage>
</organism>
<dbReference type="EMBL" id="APBN01000002">
    <property type="protein sequence ID" value="EMT53547.1"/>
    <property type="molecule type" value="Genomic_DNA"/>
</dbReference>
<dbReference type="GeneID" id="89500054"/>
<dbReference type="STRING" id="1300222.I532_06025"/>
<keyword evidence="2" id="KW-1185">Reference proteome</keyword>
<dbReference type="RefSeq" id="WP_003387033.1">
    <property type="nucleotide sequence ID" value="NZ_APBN01000002.1"/>
</dbReference>
<dbReference type="PATRIC" id="fig|1300222.3.peg.1236"/>